<dbReference type="OrthoDB" id="346063at2"/>
<keyword evidence="1" id="KW-1133">Transmembrane helix</keyword>
<dbReference type="RefSeq" id="WP_135587020.1">
    <property type="nucleotide sequence ID" value="NZ_RQGO01000001.1"/>
</dbReference>
<name>A0A4Z1AHT8_9LEPT</name>
<protein>
    <recommendedName>
        <fullName evidence="4">DUF4271 domain-containing protein</fullName>
    </recommendedName>
</protein>
<evidence type="ECO:0000313" key="3">
    <source>
        <dbReference type="Proteomes" id="UP000298263"/>
    </source>
</evidence>
<sequence>MKWFVLSDLLFESIKLKLNNMMGLLFQLKKSHYFFLILYVLFYGFHCLWNWDEFMNLNRSLEQNAIHSGKEVSLWSLYPFQIVSVIFTAGLYFLLCVGMNALFSFGKKEKEIFRRNFGDLFRNLVRLFFLFVCVLFLGNQTLGFLVHTKFYAVVVVVFWTTLFLLFVIQNGKLYKQLFLTTDRSVLFISHSLGYINPILFVFFVLVLANV</sequence>
<accession>A0A4Z1AHT8</accession>
<reference evidence="2" key="1">
    <citation type="journal article" date="2019" name="PLoS Negl. Trop. Dis.">
        <title>Revisiting the worldwide diversity of Leptospira species in the environment.</title>
        <authorList>
            <person name="Vincent A.T."/>
            <person name="Schiettekatte O."/>
            <person name="Bourhy P."/>
            <person name="Veyrier F.J."/>
            <person name="Picardeau M."/>
        </authorList>
    </citation>
    <scope>NUCLEOTIDE SEQUENCE [LARGE SCALE GENOMIC DNA]</scope>
    <source>
        <strain evidence="2">201702422</strain>
    </source>
</reference>
<keyword evidence="1" id="KW-0812">Transmembrane</keyword>
<feature type="transmembrane region" description="Helical" evidence="1">
    <location>
        <begin position="124"/>
        <end position="144"/>
    </location>
</feature>
<comment type="caution">
    <text evidence="2">The sequence shown here is derived from an EMBL/GenBank/DDBJ whole genome shotgun (WGS) entry which is preliminary data.</text>
</comment>
<evidence type="ECO:0000313" key="2">
    <source>
        <dbReference type="EMBL" id="TGL87867.1"/>
    </source>
</evidence>
<dbReference type="AlphaFoldDB" id="A0A4Z1AHT8"/>
<proteinExistence type="predicted"/>
<dbReference type="Proteomes" id="UP000298263">
    <property type="component" value="Unassembled WGS sequence"/>
</dbReference>
<feature type="transmembrane region" description="Helical" evidence="1">
    <location>
        <begin position="31"/>
        <end position="51"/>
    </location>
</feature>
<dbReference type="EMBL" id="RQGP01000027">
    <property type="protein sequence ID" value="TGL87867.1"/>
    <property type="molecule type" value="Genomic_DNA"/>
</dbReference>
<keyword evidence="1" id="KW-0472">Membrane</keyword>
<gene>
    <name evidence="2" type="ORF">EHQ69_17395</name>
</gene>
<feature type="transmembrane region" description="Helical" evidence="1">
    <location>
        <begin position="185"/>
        <end position="208"/>
    </location>
</feature>
<feature type="transmembrane region" description="Helical" evidence="1">
    <location>
        <begin position="78"/>
        <end position="103"/>
    </location>
</feature>
<organism evidence="2 3">
    <name type="scientific">Leptospira congkakensis</name>
    <dbReference type="NCBI Taxonomy" id="2484932"/>
    <lineage>
        <taxon>Bacteria</taxon>
        <taxon>Pseudomonadati</taxon>
        <taxon>Spirochaetota</taxon>
        <taxon>Spirochaetia</taxon>
        <taxon>Leptospirales</taxon>
        <taxon>Leptospiraceae</taxon>
        <taxon>Leptospira</taxon>
    </lineage>
</organism>
<evidence type="ECO:0008006" key="4">
    <source>
        <dbReference type="Google" id="ProtNLM"/>
    </source>
</evidence>
<evidence type="ECO:0000256" key="1">
    <source>
        <dbReference type="SAM" id="Phobius"/>
    </source>
</evidence>
<keyword evidence="3" id="KW-1185">Reference proteome</keyword>
<feature type="transmembrane region" description="Helical" evidence="1">
    <location>
        <begin position="150"/>
        <end position="173"/>
    </location>
</feature>